<name>A0A1G8WRW3_9EURY</name>
<keyword evidence="3" id="KW-1185">Reference proteome</keyword>
<dbReference type="Proteomes" id="UP000198882">
    <property type="component" value="Unassembled WGS sequence"/>
</dbReference>
<dbReference type="SUPFAM" id="SSF53448">
    <property type="entry name" value="Nucleotide-diphospho-sugar transferases"/>
    <property type="match status" value="1"/>
</dbReference>
<dbReference type="InterPro" id="IPR029044">
    <property type="entry name" value="Nucleotide-diphossugar_trans"/>
</dbReference>
<dbReference type="STRING" id="1095776.SAMN04515672_1487"/>
<reference evidence="3" key="1">
    <citation type="submission" date="2016-10" db="EMBL/GenBank/DDBJ databases">
        <authorList>
            <person name="Varghese N."/>
            <person name="Submissions S."/>
        </authorList>
    </citation>
    <scope>NUCLEOTIDE SEQUENCE [LARGE SCALE GENOMIC DNA]</scope>
    <source>
        <strain evidence="3">B4,CECT 8067,JCM 17497</strain>
    </source>
</reference>
<feature type="domain" description="Glycosyltransferase 2-like" evidence="1">
    <location>
        <begin position="5"/>
        <end position="118"/>
    </location>
</feature>
<gene>
    <name evidence="2" type="ORF">SAMN04515672_1487</name>
</gene>
<accession>A0A1G8WRW3</accession>
<evidence type="ECO:0000313" key="3">
    <source>
        <dbReference type="Proteomes" id="UP000198882"/>
    </source>
</evidence>
<dbReference type="Pfam" id="PF00535">
    <property type="entry name" value="Glycos_transf_2"/>
    <property type="match status" value="1"/>
</dbReference>
<dbReference type="GO" id="GO:0016740">
    <property type="term" value="F:transferase activity"/>
    <property type="evidence" value="ECO:0007669"/>
    <property type="project" value="UniProtKB-KW"/>
</dbReference>
<dbReference type="OrthoDB" id="197203at2157"/>
<dbReference type="AlphaFoldDB" id="A0A1G8WRW3"/>
<organism evidence="2 3">
    <name type="scientific">Natronorubrum texcoconense</name>
    <dbReference type="NCBI Taxonomy" id="1095776"/>
    <lineage>
        <taxon>Archaea</taxon>
        <taxon>Methanobacteriati</taxon>
        <taxon>Methanobacteriota</taxon>
        <taxon>Stenosarchaea group</taxon>
        <taxon>Halobacteria</taxon>
        <taxon>Halobacteriales</taxon>
        <taxon>Natrialbaceae</taxon>
        <taxon>Natronorubrum</taxon>
    </lineage>
</organism>
<proteinExistence type="predicted"/>
<dbReference type="EMBL" id="FNFE01000002">
    <property type="protein sequence ID" value="SDJ80941.1"/>
    <property type="molecule type" value="Genomic_DNA"/>
</dbReference>
<sequence>MSTVSVVITTYFRNDQLQRAIESVIHQPNVDADIYVIDMSGRETARPVAEEYGVRYVPIRSFSVDNALEQVAIARDIGASISDGDYLYFLDDDNVVVNGGLSRLVEALEDDVGVACCIMDGLLTPQQIYPFFASDEVVDPEAVLEFTLMNLVAPFSLSGMLIERDTLEAIPPMRELPHDDIAVVIELAAVTGFSTVGEKLVEMQGYHGLSLTEDSIEGRIALFEHYAEVYDHLPDTIEQYGQSRKHFLLAKLELLDRRWSPRMIYHYGKYAYHYPDATKVQYLTAVASLFGRSGVQTLWSRMDSMDATGGW</sequence>
<dbReference type="CDD" id="cd00761">
    <property type="entry name" value="Glyco_tranf_GTA_type"/>
    <property type="match status" value="1"/>
</dbReference>
<evidence type="ECO:0000259" key="1">
    <source>
        <dbReference type="Pfam" id="PF00535"/>
    </source>
</evidence>
<dbReference type="Gene3D" id="3.90.550.10">
    <property type="entry name" value="Spore Coat Polysaccharide Biosynthesis Protein SpsA, Chain A"/>
    <property type="match status" value="1"/>
</dbReference>
<evidence type="ECO:0000313" key="2">
    <source>
        <dbReference type="EMBL" id="SDJ80941.1"/>
    </source>
</evidence>
<protein>
    <submittedName>
        <fullName evidence="2">Glycosyl transferase family 2</fullName>
    </submittedName>
</protein>
<keyword evidence="2" id="KW-0808">Transferase</keyword>
<dbReference type="InterPro" id="IPR001173">
    <property type="entry name" value="Glyco_trans_2-like"/>
</dbReference>